<dbReference type="PRINTS" id="PR00336">
    <property type="entry name" value="LYSASSOCTDMP"/>
</dbReference>
<keyword evidence="6" id="KW-0325">Glycoprotein</keyword>
<evidence type="ECO:0000256" key="2">
    <source>
        <dbReference type="ARBA" id="ARBA00022692"/>
    </source>
</evidence>
<dbReference type="GO" id="GO:0005765">
    <property type="term" value="C:lysosomal membrane"/>
    <property type="evidence" value="ECO:0007669"/>
    <property type="project" value="TreeGrafter"/>
</dbReference>
<dbReference type="CDD" id="cd12087">
    <property type="entry name" value="TM_EGFR-like"/>
    <property type="match status" value="1"/>
</dbReference>
<feature type="region of interest" description="Disordered" evidence="8">
    <location>
        <begin position="1"/>
        <end position="28"/>
    </location>
</feature>
<keyword evidence="4 9" id="KW-1133">Transmembrane helix</keyword>
<evidence type="ECO:0000256" key="6">
    <source>
        <dbReference type="ARBA" id="ARBA00023180"/>
    </source>
</evidence>
<dbReference type="PANTHER" id="PTHR11506">
    <property type="entry name" value="LYSOSOME-ASSOCIATED MEMBRANE GLYCOPROTEIN"/>
    <property type="match status" value="1"/>
</dbReference>
<sequence length="243" mass="26610">MTTTAVPSTSPPTPSTTPKPDNTPSQNNYTFPGNCILIRTGLILTLPYEAKDKNSTITINVPAQSQVKVTGDCNVTSDVEEISLNFFQNWTIKFMFHATNKVTETANDKRAYSLENITVNYRISTERFPNCVHPGMKRELKATNLDLFPVSSEQKSFKCSSATSIKLQDGSLMTENFQYRAFNTNTNSTNFDADGVNECAADSDSNSVVPIAVGAALAGLVVIVLIAYLIGRRRSKRAGYESV</sequence>
<evidence type="ECO:0000256" key="4">
    <source>
        <dbReference type="ARBA" id="ARBA00022989"/>
    </source>
</evidence>
<dbReference type="Proteomes" id="UP001347796">
    <property type="component" value="Unassembled WGS sequence"/>
</dbReference>
<dbReference type="Gene3D" id="2.40.160.110">
    <property type="match status" value="1"/>
</dbReference>
<organism evidence="11 12">
    <name type="scientific">Patella caerulea</name>
    <name type="common">Rayed Mediterranean limpet</name>
    <dbReference type="NCBI Taxonomy" id="87958"/>
    <lineage>
        <taxon>Eukaryota</taxon>
        <taxon>Metazoa</taxon>
        <taxon>Spiralia</taxon>
        <taxon>Lophotrochozoa</taxon>
        <taxon>Mollusca</taxon>
        <taxon>Gastropoda</taxon>
        <taxon>Patellogastropoda</taxon>
        <taxon>Patelloidea</taxon>
        <taxon>Patellidae</taxon>
        <taxon>Patella</taxon>
    </lineage>
</organism>
<keyword evidence="7" id="KW-1015">Disulfide bond</keyword>
<proteinExistence type="inferred from homology"/>
<feature type="disulfide bond" evidence="7">
    <location>
        <begin position="35"/>
        <end position="73"/>
    </location>
</feature>
<comment type="subcellular location">
    <subcellularLocation>
        <location evidence="1">Cell membrane</location>
        <topology evidence="1">Single-pass type I membrane protein</topology>
    </subcellularLocation>
    <subcellularLocation>
        <location evidence="7">Membrane</location>
        <topology evidence="7">Single-pass type I membrane protein</topology>
    </subcellularLocation>
</comment>
<keyword evidence="3" id="KW-0732">Signal</keyword>
<gene>
    <name evidence="11" type="ORF">SNE40_021291</name>
</gene>
<dbReference type="InterPro" id="IPR002000">
    <property type="entry name" value="Lysosome-assoc_membr_glycop"/>
</dbReference>
<dbReference type="AlphaFoldDB" id="A0AAN8GGM1"/>
<reference evidence="11 12" key="1">
    <citation type="submission" date="2024-01" db="EMBL/GenBank/DDBJ databases">
        <title>The genome of the rayed Mediterranean limpet Patella caerulea (Linnaeus, 1758).</title>
        <authorList>
            <person name="Anh-Thu Weber A."/>
            <person name="Halstead-Nussloch G."/>
        </authorList>
    </citation>
    <scope>NUCLEOTIDE SEQUENCE [LARGE SCALE GENOMIC DNA]</scope>
    <source>
        <strain evidence="11">AATW-2023a</strain>
        <tissue evidence="11">Whole specimen</tissue>
    </source>
</reference>
<dbReference type="InterPro" id="IPR048524">
    <property type="entry name" value="Lamp2-like_TM"/>
</dbReference>
<keyword evidence="12" id="KW-1185">Reference proteome</keyword>
<evidence type="ECO:0000256" key="8">
    <source>
        <dbReference type="SAM" id="MobiDB-lite"/>
    </source>
</evidence>
<name>A0AAN8GGM1_PATCE</name>
<feature type="domain" description="Lysosome-associated membrane glycoprotein 2-like transmembrane" evidence="10">
    <location>
        <begin position="209"/>
        <end position="240"/>
    </location>
</feature>
<dbReference type="GO" id="GO:0072594">
    <property type="term" value="P:establishment of protein localization to organelle"/>
    <property type="evidence" value="ECO:0007669"/>
    <property type="project" value="TreeGrafter"/>
</dbReference>
<dbReference type="GO" id="GO:0031902">
    <property type="term" value="C:late endosome membrane"/>
    <property type="evidence" value="ECO:0007669"/>
    <property type="project" value="TreeGrafter"/>
</dbReference>
<dbReference type="PROSITE" id="PS51407">
    <property type="entry name" value="LAMP_3"/>
    <property type="match status" value="1"/>
</dbReference>
<keyword evidence="5 7" id="KW-0472">Membrane</keyword>
<comment type="similarity">
    <text evidence="7">Belongs to the LAMP family.</text>
</comment>
<accession>A0AAN8GGM1</accession>
<evidence type="ECO:0000256" key="5">
    <source>
        <dbReference type="ARBA" id="ARBA00023136"/>
    </source>
</evidence>
<evidence type="ECO:0000313" key="11">
    <source>
        <dbReference type="EMBL" id="KAK6167199.1"/>
    </source>
</evidence>
<evidence type="ECO:0000256" key="1">
    <source>
        <dbReference type="ARBA" id="ARBA00004251"/>
    </source>
</evidence>
<evidence type="ECO:0000256" key="7">
    <source>
        <dbReference type="PROSITE-ProRule" id="PRU00740"/>
    </source>
</evidence>
<dbReference type="EMBL" id="JAZGQO010000018">
    <property type="protein sequence ID" value="KAK6167199.1"/>
    <property type="molecule type" value="Genomic_DNA"/>
</dbReference>
<dbReference type="PANTHER" id="PTHR11506:SF35">
    <property type="entry name" value="LYSOSOME-ASSOCIATED MEMBRANE GLYCOPROTEIN 5"/>
    <property type="match status" value="1"/>
</dbReference>
<protein>
    <recommendedName>
        <fullName evidence="10">Lysosome-associated membrane glycoprotein 2-like transmembrane domain-containing protein</fullName>
    </recommendedName>
</protein>
<evidence type="ECO:0000256" key="3">
    <source>
        <dbReference type="ARBA" id="ARBA00022729"/>
    </source>
</evidence>
<evidence type="ECO:0000256" key="9">
    <source>
        <dbReference type="SAM" id="Phobius"/>
    </source>
</evidence>
<comment type="caution">
    <text evidence="11">The sequence shown here is derived from an EMBL/GenBank/DDBJ whole genome shotgun (WGS) entry which is preliminary data.</text>
</comment>
<evidence type="ECO:0000313" key="12">
    <source>
        <dbReference type="Proteomes" id="UP001347796"/>
    </source>
</evidence>
<keyword evidence="2 7" id="KW-0812">Transmembrane</keyword>
<feature type="transmembrane region" description="Helical" evidence="9">
    <location>
        <begin position="208"/>
        <end position="230"/>
    </location>
</feature>
<dbReference type="GO" id="GO:0005886">
    <property type="term" value="C:plasma membrane"/>
    <property type="evidence" value="ECO:0007669"/>
    <property type="project" value="UniProtKB-SubCell"/>
</dbReference>
<comment type="caution">
    <text evidence="7">Lacks conserved residue(s) required for the propagation of feature annotation.</text>
</comment>
<dbReference type="Pfam" id="PF21222">
    <property type="entry name" value="Lamp2_2nd"/>
    <property type="match status" value="1"/>
</dbReference>
<evidence type="ECO:0000259" key="10">
    <source>
        <dbReference type="Pfam" id="PF21222"/>
    </source>
</evidence>